<evidence type="ECO:0000256" key="1">
    <source>
        <dbReference type="ARBA" id="ARBA00022729"/>
    </source>
</evidence>
<proteinExistence type="predicted"/>
<dbReference type="SMART" id="SM00749">
    <property type="entry name" value="BON"/>
    <property type="match status" value="3"/>
</dbReference>
<dbReference type="RefSeq" id="WP_096329963.1">
    <property type="nucleotide sequence ID" value="NZ_FOMX01000044.1"/>
</dbReference>
<dbReference type="STRING" id="54.SAMN02745121_08045"/>
<dbReference type="EMBL" id="FOMX01000044">
    <property type="protein sequence ID" value="SFF30568.1"/>
    <property type="molecule type" value="Genomic_DNA"/>
</dbReference>
<dbReference type="Proteomes" id="UP000199400">
    <property type="component" value="Unassembled WGS sequence"/>
</dbReference>
<dbReference type="PANTHER" id="PTHR34606:SF4">
    <property type="entry name" value="OUTER MEMBRANE LIPOPROTEIN DOLP"/>
    <property type="match status" value="1"/>
</dbReference>
<dbReference type="OrthoDB" id="870892at2"/>
<dbReference type="AlphaFoldDB" id="A0A1I2HM22"/>
<protein>
    <submittedName>
        <fullName evidence="3">Osmotically-inducible protein OsmY, contains BON domain</fullName>
    </submittedName>
</protein>
<evidence type="ECO:0000313" key="3">
    <source>
        <dbReference type="EMBL" id="SFF30568.1"/>
    </source>
</evidence>
<reference evidence="4" key="1">
    <citation type="submission" date="2016-10" db="EMBL/GenBank/DDBJ databases">
        <authorList>
            <person name="Varghese N."/>
            <person name="Submissions S."/>
        </authorList>
    </citation>
    <scope>NUCLEOTIDE SEQUENCE [LARGE SCALE GENOMIC DNA]</scope>
    <source>
        <strain evidence="4">ATCC 25963</strain>
    </source>
</reference>
<sequence>MKSDLDLQREILEELVWEPAVNPAHIGVTVKDGVVTLTGHVPSYGEKFAAEKAAKSVYGVAAVANELHVKLAGTSQRTDEDIAAAAVSALKANTTVPRDAVTVLVKDGWITLEGQVEWQYQKVEAEQAVRHLAGVVGVANAIIVTPRLPEHDVKARIEDAFRRSAELDARRISVDMHGGTVVLRGNVRSWRELEEAERAVWRAPGVSRVENHLTVVP</sequence>
<feature type="domain" description="BON" evidence="2">
    <location>
        <begin position="149"/>
        <end position="217"/>
    </location>
</feature>
<keyword evidence="1" id="KW-0732">Signal</keyword>
<feature type="domain" description="BON" evidence="2">
    <location>
        <begin position="78"/>
        <end position="146"/>
    </location>
</feature>
<evidence type="ECO:0000313" key="4">
    <source>
        <dbReference type="Proteomes" id="UP000199400"/>
    </source>
</evidence>
<dbReference type="InterPro" id="IPR007055">
    <property type="entry name" value="BON_dom"/>
</dbReference>
<feature type="domain" description="BON" evidence="2">
    <location>
        <begin position="3"/>
        <end position="71"/>
    </location>
</feature>
<dbReference type="Pfam" id="PF04972">
    <property type="entry name" value="BON"/>
    <property type="match status" value="3"/>
</dbReference>
<dbReference type="PROSITE" id="PS50914">
    <property type="entry name" value="BON"/>
    <property type="match status" value="3"/>
</dbReference>
<gene>
    <name evidence="3" type="ORF">SAMN02745121_08045</name>
</gene>
<organism evidence="3 4">
    <name type="scientific">Nannocystis exedens</name>
    <dbReference type="NCBI Taxonomy" id="54"/>
    <lineage>
        <taxon>Bacteria</taxon>
        <taxon>Pseudomonadati</taxon>
        <taxon>Myxococcota</taxon>
        <taxon>Polyangia</taxon>
        <taxon>Nannocystales</taxon>
        <taxon>Nannocystaceae</taxon>
        <taxon>Nannocystis</taxon>
    </lineage>
</organism>
<accession>A0A1I2HM22</accession>
<dbReference type="PANTHER" id="PTHR34606">
    <property type="entry name" value="BON DOMAIN-CONTAINING PROTEIN"/>
    <property type="match status" value="1"/>
</dbReference>
<dbReference type="Gene3D" id="3.30.1340.30">
    <property type="match status" value="3"/>
</dbReference>
<dbReference type="InterPro" id="IPR051686">
    <property type="entry name" value="Lipoprotein_DolP"/>
</dbReference>
<dbReference type="InterPro" id="IPR014004">
    <property type="entry name" value="Transpt-assoc_nodulatn_dom_bac"/>
</dbReference>
<name>A0A1I2HM22_9BACT</name>
<evidence type="ECO:0000259" key="2">
    <source>
        <dbReference type="PROSITE" id="PS50914"/>
    </source>
</evidence>
<keyword evidence="4" id="KW-1185">Reference proteome</keyword>